<dbReference type="EMBL" id="JAIFZO010000002">
    <property type="protein sequence ID" value="MCX4231929.1"/>
    <property type="molecule type" value="Genomic_DNA"/>
</dbReference>
<dbReference type="SUPFAM" id="SSF51445">
    <property type="entry name" value="(Trans)glycosidases"/>
    <property type="match status" value="1"/>
</dbReference>
<dbReference type="PANTHER" id="PTHR47786">
    <property type="entry name" value="ALPHA-1,4-GLUCAN:MALTOSE-1-PHOSPHATE MALTOSYLTRANSFERASE"/>
    <property type="match status" value="1"/>
</dbReference>
<dbReference type="Proteomes" id="UP001165590">
    <property type="component" value="Unassembled WGS sequence"/>
</dbReference>
<keyword evidence="2" id="KW-0378">Hydrolase</keyword>
<feature type="domain" description="Glycosyl hydrolase family 13 catalytic" evidence="1">
    <location>
        <begin position="79"/>
        <end position="376"/>
    </location>
</feature>
<protein>
    <submittedName>
        <fullName evidence="2">Alpha-amylase family glycosyl hydrolase</fullName>
    </submittedName>
</protein>
<proteinExistence type="predicted"/>
<dbReference type="CDD" id="cd11347">
    <property type="entry name" value="AmyAc_1"/>
    <property type="match status" value="1"/>
</dbReference>
<dbReference type="RefSeq" id="WP_267025036.1">
    <property type="nucleotide sequence ID" value="NZ_JAIFZO010000002.1"/>
</dbReference>
<accession>A0ABT3UWI0</accession>
<reference evidence="2" key="1">
    <citation type="journal article" date="2022" name="bioRxiv">
        <title>Discovery and biosynthetic assessment of Streptomyces ortus sp nov. isolated from a deep-sea sponge.</title>
        <authorList>
            <person name="Williams S.E."/>
        </authorList>
    </citation>
    <scope>NUCLEOTIDE SEQUENCE</scope>
    <source>
        <strain evidence="2">A15ISP2-DRY2</strain>
    </source>
</reference>
<dbReference type="InterPro" id="IPR006047">
    <property type="entry name" value="GH13_cat_dom"/>
</dbReference>
<dbReference type="SMART" id="SM00642">
    <property type="entry name" value="Aamy"/>
    <property type="match status" value="1"/>
</dbReference>
<dbReference type="Gene3D" id="3.20.20.80">
    <property type="entry name" value="Glycosidases"/>
    <property type="match status" value="1"/>
</dbReference>
<evidence type="ECO:0000313" key="3">
    <source>
        <dbReference type="Proteomes" id="UP001165590"/>
    </source>
</evidence>
<comment type="caution">
    <text evidence="2">The sequence shown here is derived from an EMBL/GenBank/DDBJ whole genome shotgun (WGS) entry which is preliminary data.</text>
</comment>
<dbReference type="GO" id="GO:0016787">
    <property type="term" value="F:hydrolase activity"/>
    <property type="evidence" value="ECO:0007669"/>
    <property type="project" value="UniProtKB-KW"/>
</dbReference>
<dbReference type="InterPro" id="IPR017853">
    <property type="entry name" value="GH"/>
</dbReference>
<evidence type="ECO:0000313" key="2">
    <source>
        <dbReference type="EMBL" id="MCX4231929.1"/>
    </source>
</evidence>
<evidence type="ECO:0000259" key="1">
    <source>
        <dbReference type="SMART" id="SM00642"/>
    </source>
</evidence>
<name>A0ABT3UWI0_9ACTN</name>
<gene>
    <name evidence="2" type="ORF">K3769_03880</name>
</gene>
<dbReference type="PANTHER" id="PTHR47786:SF2">
    <property type="entry name" value="GLYCOSYL HYDROLASE FAMILY 13 CATALYTIC DOMAIN-CONTAINING PROTEIN"/>
    <property type="match status" value="1"/>
</dbReference>
<organism evidence="2 3">
    <name type="scientific">Streptomyces ortus</name>
    <dbReference type="NCBI Taxonomy" id="2867268"/>
    <lineage>
        <taxon>Bacteria</taxon>
        <taxon>Bacillati</taxon>
        <taxon>Actinomycetota</taxon>
        <taxon>Actinomycetes</taxon>
        <taxon>Kitasatosporales</taxon>
        <taxon>Streptomycetaceae</taxon>
        <taxon>Streptomyces</taxon>
    </lineage>
</organism>
<sequence>MSAIPAQPVVHEVNTRVWLREIQRRTGRAGGLGDVPKDAWDEVTPHGIDAVWLMGVWERSPRGRDIALRDPSLRAAFTRAVPDLHEDEIAGSPYCVRRYEVDADLGGSAGLAAARAELASRGIGLLLDHVPNHVAPDSPWTTAHPEYFVRGSEEELRQDPAAYLAVEGQVLARGRDPFFSPWADVVQLNAFAPALRAATTDVLIRIGDLCDGVRCDMAMLMMNDVFARTWGERAGERPAEDFWPTVMSAVRRAHPGMIFAAEAYWDLEWDLQRQGFDFCYDKRLYDRLLHESPESVRGHLTADDTYQRKLVRFLENHDEPRAASTMDPAKERAASVMIATLPGATLWHEGQFTGRRVQLPVFLDRRPDETPDLALRAFHERLLGAVHRSGMRTGQWRLLDCEGWPDNSSHRDLLAWGWSGGAGRFLTVANLSGHRAQARIRLPWPELGPDEWTLSSLLDAARYPRSGAELTGPGLFVDLDAWDTHVLSVGSADEAGAQS</sequence>
<keyword evidence="3" id="KW-1185">Reference proteome</keyword>